<keyword evidence="5" id="KW-0598">Phosphotransferase system</keyword>
<dbReference type="PROSITE" id="PS51350">
    <property type="entry name" value="PTS_HPR_DOM"/>
    <property type="match status" value="1"/>
</dbReference>
<name>A0A1M5U9G7_9FIRM</name>
<accession>A0A1M5U9G7</accession>
<comment type="subcellular location">
    <subcellularLocation>
        <location evidence="2">Cytoplasm</location>
    </subcellularLocation>
</comment>
<evidence type="ECO:0000256" key="3">
    <source>
        <dbReference type="ARBA" id="ARBA00020422"/>
    </source>
</evidence>
<dbReference type="InterPro" id="IPR001020">
    <property type="entry name" value="PTS_HPr_His_P_site"/>
</dbReference>
<reference evidence="8" key="1">
    <citation type="submission" date="2016-11" db="EMBL/GenBank/DDBJ databases">
        <authorList>
            <person name="Varghese N."/>
            <person name="Submissions S."/>
        </authorList>
    </citation>
    <scope>NUCLEOTIDE SEQUENCE [LARGE SCALE GENOMIC DNA]</scope>
    <source>
        <strain evidence="8">DSM 13643</strain>
    </source>
</reference>
<dbReference type="Pfam" id="PF00381">
    <property type="entry name" value="PTS-HPr"/>
    <property type="match status" value="1"/>
</dbReference>
<sequence length="87" mass="9620">MEKTVKILNESGLHARPASVFVKTASQFKSDIKIKFNGNILNAKSIMNLMSLGLKKDDEIKLIIDGPDAEEAMEALVKLIESKFNEA</sequence>
<dbReference type="PANTHER" id="PTHR33705">
    <property type="entry name" value="PHOSPHOCARRIER PROTEIN HPR"/>
    <property type="match status" value="1"/>
</dbReference>
<evidence type="ECO:0000313" key="7">
    <source>
        <dbReference type="EMBL" id="SHH59343.1"/>
    </source>
</evidence>
<dbReference type="SUPFAM" id="SSF55594">
    <property type="entry name" value="HPr-like"/>
    <property type="match status" value="1"/>
</dbReference>
<keyword evidence="4" id="KW-0963">Cytoplasm</keyword>
<dbReference type="InterPro" id="IPR000032">
    <property type="entry name" value="HPr-like"/>
</dbReference>
<protein>
    <recommendedName>
        <fullName evidence="3">Phosphocarrier protein HPr</fullName>
    </recommendedName>
</protein>
<dbReference type="CDD" id="cd00367">
    <property type="entry name" value="PTS-HPr_like"/>
    <property type="match status" value="1"/>
</dbReference>
<dbReference type="AlphaFoldDB" id="A0A1M5U9G7"/>
<dbReference type="Proteomes" id="UP000183967">
    <property type="component" value="Unassembled WGS sequence"/>
</dbReference>
<dbReference type="NCBIfam" id="TIGR01003">
    <property type="entry name" value="PTS_HPr_family"/>
    <property type="match status" value="1"/>
</dbReference>
<feature type="domain" description="HPr" evidence="6">
    <location>
        <begin position="1"/>
        <end position="87"/>
    </location>
</feature>
<dbReference type="PANTHER" id="PTHR33705:SF2">
    <property type="entry name" value="PHOSPHOCARRIER PROTEIN NPR"/>
    <property type="match status" value="1"/>
</dbReference>
<dbReference type="EMBL" id="FQXO01000030">
    <property type="protein sequence ID" value="SHH59343.1"/>
    <property type="molecule type" value="Genomic_DNA"/>
</dbReference>
<dbReference type="PROSITE" id="PS00369">
    <property type="entry name" value="PTS_HPR_HIS"/>
    <property type="match status" value="1"/>
</dbReference>
<evidence type="ECO:0000313" key="8">
    <source>
        <dbReference type="Proteomes" id="UP000183967"/>
    </source>
</evidence>
<dbReference type="InterPro" id="IPR035895">
    <property type="entry name" value="HPr-like_sf"/>
</dbReference>
<dbReference type="GO" id="GO:0009401">
    <property type="term" value="P:phosphoenolpyruvate-dependent sugar phosphotransferase system"/>
    <property type="evidence" value="ECO:0007669"/>
    <property type="project" value="UniProtKB-KW"/>
</dbReference>
<evidence type="ECO:0000256" key="4">
    <source>
        <dbReference type="ARBA" id="ARBA00022490"/>
    </source>
</evidence>
<evidence type="ECO:0000259" key="6">
    <source>
        <dbReference type="PROSITE" id="PS51350"/>
    </source>
</evidence>
<dbReference type="PRINTS" id="PR00107">
    <property type="entry name" value="PHOSPHOCPHPR"/>
</dbReference>
<gene>
    <name evidence="7" type="ORF">SAMN02745135_01312</name>
</gene>
<evidence type="ECO:0000256" key="1">
    <source>
        <dbReference type="ARBA" id="ARBA00003681"/>
    </source>
</evidence>
<keyword evidence="8" id="KW-1185">Reference proteome</keyword>
<proteinExistence type="predicted"/>
<dbReference type="Gene3D" id="3.30.1340.10">
    <property type="entry name" value="HPr-like"/>
    <property type="match status" value="1"/>
</dbReference>
<dbReference type="GO" id="GO:0005737">
    <property type="term" value="C:cytoplasm"/>
    <property type="evidence" value="ECO:0007669"/>
    <property type="project" value="UniProtKB-SubCell"/>
</dbReference>
<dbReference type="InterPro" id="IPR050399">
    <property type="entry name" value="HPr"/>
</dbReference>
<evidence type="ECO:0000256" key="5">
    <source>
        <dbReference type="ARBA" id="ARBA00022683"/>
    </source>
</evidence>
<organism evidence="7 8">
    <name type="scientific">Caloranaerobacter azorensis DSM 13643</name>
    <dbReference type="NCBI Taxonomy" id="1121264"/>
    <lineage>
        <taxon>Bacteria</taxon>
        <taxon>Bacillati</taxon>
        <taxon>Bacillota</taxon>
        <taxon>Tissierellia</taxon>
        <taxon>Tissierellales</taxon>
        <taxon>Thermohalobacteraceae</taxon>
        <taxon>Caloranaerobacter</taxon>
    </lineage>
</organism>
<dbReference type="OrthoDB" id="9809047at2"/>
<dbReference type="RefSeq" id="WP_073196360.1">
    <property type="nucleotide sequence ID" value="NZ_FQXO01000030.1"/>
</dbReference>
<comment type="function">
    <text evidence="1">General (non sugar-specific) component of the phosphoenolpyruvate-dependent sugar phosphotransferase system (sugar PTS). This major carbohydrate active-transport system catalyzes the phosphorylation of incoming sugar substrates concomitantly with their translocation across the cell membrane. The phosphoryl group from phosphoenolpyruvate (PEP) is transferred to the phosphoryl carrier protein HPr by enzyme I. Phospho-HPr then transfers it to the PTS EIIA domain.</text>
</comment>
<evidence type="ECO:0000256" key="2">
    <source>
        <dbReference type="ARBA" id="ARBA00004496"/>
    </source>
</evidence>